<evidence type="ECO:0000313" key="2">
    <source>
        <dbReference type="Proteomes" id="UP001305414"/>
    </source>
</evidence>
<dbReference type="Proteomes" id="UP001305414">
    <property type="component" value="Unassembled WGS sequence"/>
</dbReference>
<keyword evidence="2" id="KW-1185">Reference proteome</keyword>
<dbReference type="EMBL" id="JAWHQM010000022">
    <property type="protein sequence ID" value="KAK5632065.1"/>
    <property type="molecule type" value="Genomic_DNA"/>
</dbReference>
<name>A0AAN7UGQ7_9PEZI</name>
<proteinExistence type="predicted"/>
<comment type="caution">
    <text evidence="1">The sequence shown here is derived from an EMBL/GenBank/DDBJ whole genome shotgun (WGS) entry which is preliminary data.</text>
</comment>
<reference evidence="1 2" key="1">
    <citation type="submission" date="2023-10" db="EMBL/GenBank/DDBJ databases">
        <title>Draft genome sequence of Xylaria bambusicola isolate GMP-LS, the root and basal stem rot pathogen of sugarcane in Indonesia.</title>
        <authorList>
            <person name="Selvaraj P."/>
            <person name="Muralishankar V."/>
            <person name="Muruganantham S."/>
            <person name="Sp S."/>
            <person name="Haryani S."/>
            <person name="Lau K.J.X."/>
            <person name="Naqvi N.I."/>
        </authorList>
    </citation>
    <scope>NUCLEOTIDE SEQUENCE [LARGE SCALE GENOMIC DNA]</scope>
    <source>
        <strain evidence="1">GMP-LS</strain>
    </source>
</reference>
<sequence>MPTLVVFAAPQKQTATTRSLDILFTVMARRNTSGRRVPSLESAMCVFRSLATGEGGYAIEKQTTVKTRYSAMFKKTSKITDDLGSNSSAPVSKALENVDLYIA</sequence>
<protein>
    <submittedName>
        <fullName evidence="1">Uncharacterized protein</fullName>
    </submittedName>
</protein>
<organism evidence="1 2">
    <name type="scientific">Xylaria bambusicola</name>
    <dbReference type="NCBI Taxonomy" id="326684"/>
    <lineage>
        <taxon>Eukaryota</taxon>
        <taxon>Fungi</taxon>
        <taxon>Dikarya</taxon>
        <taxon>Ascomycota</taxon>
        <taxon>Pezizomycotina</taxon>
        <taxon>Sordariomycetes</taxon>
        <taxon>Xylariomycetidae</taxon>
        <taxon>Xylariales</taxon>
        <taxon>Xylariaceae</taxon>
        <taxon>Xylaria</taxon>
    </lineage>
</organism>
<accession>A0AAN7UGQ7</accession>
<evidence type="ECO:0000313" key="1">
    <source>
        <dbReference type="EMBL" id="KAK5632065.1"/>
    </source>
</evidence>
<gene>
    <name evidence="1" type="ORF">RRF57_007779</name>
</gene>
<dbReference type="AlphaFoldDB" id="A0AAN7UGQ7"/>